<dbReference type="OMA" id="WAWEMYT"/>
<protein>
    <submittedName>
        <fullName evidence="4">FHA domain-containing protein</fullName>
    </submittedName>
</protein>
<dbReference type="STRING" id="670.ACZ92_22725"/>
<name>A0A0L8RYZ1_VIBPH</name>
<dbReference type="PROSITE" id="PS50006">
    <property type="entry name" value="FHA_DOMAIN"/>
    <property type="match status" value="1"/>
</dbReference>
<evidence type="ECO:0000313" key="4">
    <source>
        <dbReference type="EMBL" id="OXE33871.1"/>
    </source>
</evidence>
<evidence type="ECO:0000313" key="3">
    <source>
        <dbReference type="EMBL" id="KOY31525.1"/>
    </source>
</evidence>
<evidence type="ECO:0000256" key="1">
    <source>
        <dbReference type="SAM" id="MobiDB-lite"/>
    </source>
</evidence>
<dbReference type="Pfam" id="PF20232">
    <property type="entry name" value="T6SS_FHA_C"/>
    <property type="match status" value="1"/>
</dbReference>
<dbReference type="SMART" id="SM00240">
    <property type="entry name" value="FHA"/>
    <property type="match status" value="1"/>
</dbReference>
<evidence type="ECO:0000313" key="5">
    <source>
        <dbReference type="Proteomes" id="UP000037697"/>
    </source>
</evidence>
<reference evidence="4 6" key="2">
    <citation type="journal article" date="2017" name="Appl. Environ. Microbiol.">
        <title>Parallel evolution of two clades of a major Atlantic endemic Vibrio parahaemolyticus pathogen lineage by independent acquisition of related pathogenicity islands.</title>
        <authorList>
            <person name="Xu F."/>
            <person name="Gonzalez-Escalona N."/>
            <person name="Drees K.P."/>
            <person name="Sebra R.P."/>
            <person name="Cooper V.S."/>
            <person name="Jones S.H."/>
            <person name="Whistler C.A."/>
        </authorList>
    </citation>
    <scope>NUCLEOTIDE SEQUENCE [LARGE SCALE GENOMIC DNA]</scope>
    <source>
        <strain evidence="4 6">MAVP-3</strain>
    </source>
</reference>
<dbReference type="CDD" id="cd00060">
    <property type="entry name" value="FHA"/>
    <property type="match status" value="1"/>
</dbReference>
<dbReference type="SUPFAM" id="SSF49879">
    <property type="entry name" value="SMAD/FHA domain"/>
    <property type="match status" value="1"/>
</dbReference>
<proteinExistence type="predicted"/>
<dbReference type="NCBIfam" id="TIGR03354">
    <property type="entry name" value="VI_FHA"/>
    <property type="match status" value="1"/>
</dbReference>
<dbReference type="Proteomes" id="UP000037697">
    <property type="component" value="Unassembled WGS sequence"/>
</dbReference>
<evidence type="ECO:0000259" key="2">
    <source>
        <dbReference type="PROSITE" id="PS50006"/>
    </source>
</evidence>
<reference evidence="3 5" key="1">
    <citation type="submission" date="2015-07" db="EMBL/GenBank/DDBJ databases">
        <title>Foodborne Vibrio parahaemolyticus Isolates.</title>
        <authorList>
            <person name="Ronholm J."/>
            <person name="Petronella N."/>
            <person name="Kenwell R."/>
            <person name="Banerjee S."/>
        </authorList>
    </citation>
    <scope>NUCLEOTIDE SEQUENCE [LARGE SCALE GENOMIC DNA]</scope>
    <source>
        <strain evidence="3 5">HS-06-05</strain>
    </source>
</reference>
<dbReference type="RefSeq" id="WP_005463793.1">
    <property type="nucleotide sequence ID" value="NZ_CANUHV010000030.1"/>
</dbReference>
<dbReference type="Proteomes" id="UP000214596">
    <property type="component" value="Unassembled WGS sequence"/>
</dbReference>
<evidence type="ECO:0000313" key="6">
    <source>
        <dbReference type="Proteomes" id="UP000214596"/>
    </source>
</evidence>
<dbReference type="AlphaFoldDB" id="A0A0L8RYZ1"/>
<dbReference type="EMBL" id="NIXT01000182">
    <property type="protein sequence ID" value="OXE33871.1"/>
    <property type="molecule type" value="Genomic_DNA"/>
</dbReference>
<dbReference type="EMBL" id="LIRS01000074">
    <property type="protein sequence ID" value="KOY31525.1"/>
    <property type="molecule type" value="Genomic_DNA"/>
</dbReference>
<dbReference type="Pfam" id="PF00498">
    <property type="entry name" value="FHA"/>
    <property type="match status" value="1"/>
</dbReference>
<accession>A0A0L8RYZ1</accession>
<dbReference type="InterPro" id="IPR008984">
    <property type="entry name" value="SMAD_FHA_dom_sf"/>
</dbReference>
<dbReference type="Gene3D" id="2.60.200.20">
    <property type="match status" value="1"/>
</dbReference>
<gene>
    <name evidence="3" type="ORF">ACX05_13485</name>
    <name evidence="4" type="ORF">CA163_05235</name>
</gene>
<dbReference type="OrthoDB" id="273564at2"/>
<feature type="region of interest" description="Disordered" evidence="1">
    <location>
        <begin position="182"/>
        <end position="201"/>
    </location>
</feature>
<dbReference type="InterPro" id="IPR017735">
    <property type="entry name" value="T6SS_FHA"/>
</dbReference>
<dbReference type="InterPro" id="IPR046883">
    <property type="entry name" value="T6SS_FHA_C"/>
</dbReference>
<feature type="domain" description="FHA" evidence="2">
    <location>
        <begin position="32"/>
        <end position="82"/>
    </location>
</feature>
<feature type="compositionally biased region" description="Polar residues" evidence="1">
    <location>
        <begin position="191"/>
        <end position="201"/>
    </location>
</feature>
<comment type="caution">
    <text evidence="4">The sequence shown here is derived from an EMBL/GenBank/DDBJ whole genome shotgun (WGS) entry which is preliminary data.</text>
</comment>
<sequence>MKLVLTITSFHKFTPEIESEFVFESSDEHAKVTFGRSEQCDWTLPDPERVISGTHGELIKFGDKYLIKDLSTNGTFVNNAVTPIGQGNELALSHGDTVALGDYQIQISISDISEDRTEHQFTSNPEVKTPVGFEQHVESIPEMEDFGLSAAELMDESVPSDFQLDIGLVDDFLEIPSHETEVPQPKVASMQPDTNAKSQKPTVHRGELEAFIYGMGIDPNMVPSQNREQWFEQLGQSFSLMLIGLMETLHNRAVFKQTNRVNHTAFRKSENNPLKFSANLEDAIHNLYNRQTSSFLKPNAAIKEAFNDIENHEQALMQGVAGTVSSVMSLVEPNTIYSDALAKDNVINKVIPARKYAQSWKRFEGIHSQLTDELVNKESPFYLEDFAKHYELALKNKG</sequence>
<dbReference type="GeneID" id="1191738"/>
<organism evidence="4 6">
    <name type="scientific">Vibrio parahaemolyticus</name>
    <dbReference type="NCBI Taxonomy" id="670"/>
    <lineage>
        <taxon>Bacteria</taxon>
        <taxon>Pseudomonadati</taxon>
        <taxon>Pseudomonadota</taxon>
        <taxon>Gammaproteobacteria</taxon>
        <taxon>Vibrionales</taxon>
        <taxon>Vibrionaceae</taxon>
        <taxon>Vibrio</taxon>
    </lineage>
</organism>
<dbReference type="InterPro" id="IPR000253">
    <property type="entry name" value="FHA_dom"/>
</dbReference>